<evidence type="ECO:0000256" key="8">
    <source>
        <dbReference type="ARBA" id="ARBA00023140"/>
    </source>
</evidence>
<dbReference type="OrthoDB" id="273771at2759"/>
<dbReference type="InterPro" id="IPR001680">
    <property type="entry name" value="WD40_rpt"/>
</dbReference>
<dbReference type="Proteomes" id="UP000023152">
    <property type="component" value="Unassembled WGS sequence"/>
</dbReference>
<comment type="similarity">
    <text evidence="9">Belongs to the WD repeat peroxin-7 family.</text>
</comment>
<reference evidence="12 13" key="1">
    <citation type="journal article" date="2013" name="Curr. Biol.">
        <title>The Genome of the Foraminiferan Reticulomyxa filosa.</title>
        <authorList>
            <person name="Glockner G."/>
            <person name="Hulsmann N."/>
            <person name="Schleicher M."/>
            <person name="Noegel A.A."/>
            <person name="Eichinger L."/>
            <person name="Gallinger C."/>
            <person name="Pawlowski J."/>
            <person name="Sierra R."/>
            <person name="Euteneuer U."/>
            <person name="Pillet L."/>
            <person name="Moustafa A."/>
            <person name="Platzer M."/>
            <person name="Groth M."/>
            <person name="Szafranski K."/>
            <person name="Schliwa M."/>
        </authorList>
    </citation>
    <scope>NUCLEOTIDE SEQUENCE [LARGE SCALE GENOMIC DNA]</scope>
</reference>
<evidence type="ECO:0000256" key="4">
    <source>
        <dbReference type="ARBA" id="ARBA00022490"/>
    </source>
</evidence>
<organism evidence="12 13">
    <name type="scientific">Reticulomyxa filosa</name>
    <dbReference type="NCBI Taxonomy" id="46433"/>
    <lineage>
        <taxon>Eukaryota</taxon>
        <taxon>Sar</taxon>
        <taxon>Rhizaria</taxon>
        <taxon>Retaria</taxon>
        <taxon>Foraminifera</taxon>
        <taxon>Monothalamids</taxon>
        <taxon>Reticulomyxidae</taxon>
        <taxon>Reticulomyxa</taxon>
    </lineage>
</organism>
<keyword evidence="7" id="KW-0653">Protein transport</keyword>
<keyword evidence="3" id="KW-0813">Transport</keyword>
<dbReference type="InterPro" id="IPR019775">
    <property type="entry name" value="WD40_repeat_CS"/>
</dbReference>
<evidence type="ECO:0000313" key="13">
    <source>
        <dbReference type="Proteomes" id="UP000023152"/>
    </source>
</evidence>
<dbReference type="Gene3D" id="2.130.10.10">
    <property type="entry name" value="YVTN repeat-like/Quinoprotein amine dehydrogenase"/>
    <property type="match status" value="2"/>
</dbReference>
<dbReference type="AlphaFoldDB" id="X6P183"/>
<dbReference type="SUPFAM" id="SSF50978">
    <property type="entry name" value="WD40 repeat-like"/>
    <property type="match status" value="1"/>
</dbReference>
<evidence type="ECO:0000313" key="12">
    <source>
        <dbReference type="EMBL" id="ETO31996.1"/>
    </source>
</evidence>
<evidence type="ECO:0000256" key="1">
    <source>
        <dbReference type="ARBA" id="ARBA00004253"/>
    </source>
</evidence>
<dbReference type="InterPro" id="IPR036322">
    <property type="entry name" value="WD40_repeat_dom_sf"/>
</dbReference>
<dbReference type="PROSITE" id="PS50082">
    <property type="entry name" value="WD_REPEATS_2"/>
    <property type="match status" value="2"/>
</dbReference>
<feature type="repeat" description="WD" evidence="11">
    <location>
        <begin position="80"/>
        <end position="122"/>
    </location>
</feature>
<evidence type="ECO:0000256" key="3">
    <source>
        <dbReference type="ARBA" id="ARBA00022448"/>
    </source>
</evidence>
<evidence type="ECO:0000256" key="9">
    <source>
        <dbReference type="ARBA" id="ARBA00024017"/>
    </source>
</evidence>
<dbReference type="GO" id="GO:0016558">
    <property type="term" value="P:protein import into peroxisome matrix"/>
    <property type="evidence" value="ECO:0007669"/>
    <property type="project" value="InterPro"/>
</dbReference>
<dbReference type="InterPro" id="IPR044536">
    <property type="entry name" value="PEX7"/>
</dbReference>
<comment type="subcellular location">
    <subcellularLocation>
        <location evidence="2">Cytoplasm</location>
        <location evidence="2">Cytosol</location>
    </subcellularLocation>
    <subcellularLocation>
        <location evidence="1">Peroxisome matrix</location>
    </subcellularLocation>
</comment>
<evidence type="ECO:0000256" key="7">
    <source>
        <dbReference type="ARBA" id="ARBA00022927"/>
    </source>
</evidence>
<evidence type="ECO:0000256" key="5">
    <source>
        <dbReference type="ARBA" id="ARBA00022574"/>
    </source>
</evidence>
<accession>X6P183</accession>
<dbReference type="GO" id="GO:0005053">
    <property type="term" value="F:peroxisome matrix targeting signal-2 binding"/>
    <property type="evidence" value="ECO:0007669"/>
    <property type="project" value="InterPro"/>
</dbReference>
<keyword evidence="8" id="KW-0576">Peroxisome</keyword>
<gene>
    <name evidence="12" type="ORF">RFI_05122</name>
</gene>
<keyword evidence="5 11" id="KW-0853">WD repeat</keyword>
<sequence length="374" mass="42161">MNLSKAPLLSYKTPFMGYACEWSPFEDNKLAIATAQHFGIVGNGRQHVIRVNGLGGKASTQGKTASLSPISEVGTQDLALYNTKDGIYDVCWSELNENHLVSGCGDGTLRLWDMKSTTNPLRAYVGHNSEVYSVAWNLTSKNHFISGYLLCTFLTLFFLKKKIEKKFFYKKKKRVMGPNGEIMGSNAWGMLEYIYWTYWSLFLKKKGGVEKGGGEGSEGNKLTFYKINSKKKSKYNPNLIATAACDLKIHLWDMRKIVKPWTTLSGHKYAVRKVRFSPHHQSQLLSVSYDMSTCLWDYLALPNPLVARFTHHKEFAIGCGYNLFVPNLVATTGWDNQCHIFTLPNSPSKTVPTSAIPETYKLNESKTDETITKK</sequence>
<comment type="caution">
    <text evidence="12">The sequence shown here is derived from an EMBL/GenBank/DDBJ whole genome shotgun (WGS) entry which is preliminary data.</text>
</comment>
<dbReference type="SMART" id="SM00320">
    <property type="entry name" value="WD40"/>
    <property type="match status" value="5"/>
</dbReference>
<proteinExistence type="inferred from homology"/>
<keyword evidence="13" id="KW-1185">Reference proteome</keyword>
<dbReference type="GO" id="GO:0005782">
    <property type="term" value="C:peroxisomal matrix"/>
    <property type="evidence" value="ECO:0007669"/>
    <property type="project" value="UniProtKB-SubCell"/>
</dbReference>
<dbReference type="PANTHER" id="PTHR46027">
    <property type="entry name" value="PEROXISOMAL TARGETING SIGNAL 2 RECEPTOR"/>
    <property type="match status" value="1"/>
</dbReference>
<dbReference type="PROSITE" id="PS00678">
    <property type="entry name" value="WD_REPEATS_1"/>
    <property type="match status" value="1"/>
</dbReference>
<evidence type="ECO:0000256" key="6">
    <source>
        <dbReference type="ARBA" id="ARBA00022737"/>
    </source>
</evidence>
<protein>
    <recommendedName>
        <fullName evidence="10">Peroxin-7</fullName>
    </recommendedName>
</protein>
<dbReference type="PROSITE" id="PS50294">
    <property type="entry name" value="WD_REPEATS_REGION"/>
    <property type="match status" value="1"/>
</dbReference>
<evidence type="ECO:0000256" key="10">
    <source>
        <dbReference type="ARBA" id="ARBA00032565"/>
    </source>
</evidence>
<dbReference type="EMBL" id="ASPP01004545">
    <property type="protein sequence ID" value="ETO31996.1"/>
    <property type="molecule type" value="Genomic_DNA"/>
</dbReference>
<dbReference type="PANTHER" id="PTHR46027:SF1">
    <property type="entry name" value="PEROXISOMAL TARGETING SIGNAL 2 RECEPTOR"/>
    <property type="match status" value="1"/>
</dbReference>
<name>X6P183_RETFI</name>
<keyword evidence="4" id="KW-0963">Cytoplasm</keyword>
<dbReference type="GO" id="GO:0005829">
    <property type="term" value="C:cytosol"/>
    <property type="evidence" value="ECO:0007669"/>
    <property type="project" value="UniProtKB-SubCell"/>
</dbReference>
<dbReference type="InterPro" id="IPR015943">
    <property type="entry name" value="WD40/YVTN_repeat-like_dom_sf"/>
</dbReference>
<keyword evidence="6" id="KW-0677">Repeat</keyword>
<evidence type="ECO:0000256" key="11">
    <source>
        <dbReference type="PROSITE-ProRule" id="PRU00221"/>
    </source>
</evidence>
<dbReference type="Pfam" id="PF00400">
    <property type="entry name" value="WD40"/>
    <property type="match status" value="2"/>
</dbReference>
<feature type="repeat" description="WD" evidence="11">
    <location>
        <begin position="264"/>
        <end position="297"/>
    </location>
</feature>
<evidence type="ECO:0000256" key="2">
    <source>
        <dbReference type="ARBA" id="ARBA00004514"/>
    </source>
</evidence>